<dbReference type="EMBL" id="DUHE01000154">
    <property type="protein sequence ID" value="HII84312.1"/>
    <property type="molecule type" value="Genomic_DNA"/>
</dbReference>
<reference evidence="5" key="1">
    <citation type="journal article" date="2020" name="bioRxiv">
        <title>A rank-normalized archaeal taxonomy based on genome phylogeny resolves widespread incomplete and uneven classifications.</title>
        <authorList>
            <person name="Rinke C."/>
            <person name="Chuvochina M."/>
            <person name="Mussig A.J."/>
            <person name="Chaumeil P.-A."/>
            <person name="Waite D.W."/>
            <person name="Whitman W.B."/>
            <person name="Parks D.H."/>
            <person name="Hugenholtz P."/>
        </authorList>
    </citation>
    <scope>NUCLEOTIDE SEQUENCE [LARGE SCALE GENOMIC DNA]</scope>
</reference>
<accession>A0A7J4TL82</accession>
<dbReference type="InterPro" id="IPR001296">
    <property type="entry name" value="Glyco_trans_1"/>
</dbReference>
<evidence type="ECO:0000256" key="1">
    <source>
        <dbReference type="SAM" id="Phobius"/>
    </source>
</evidence>
<feature type="transmembrane region" description="Helical" evidence="1">
    <location>
        <begin position="21"/>
        <end position="40"/>
    </location>
</feature>
<dbReference type="Pfam" id="PF00534">
    <property type="entry name" value="Glycos_transf_1"/>
    <property type="match status" value="1"/>
</dbReference>
<comment type="caution">
    <text evidence="4">The sequence shown here is derived from an EMBL/GenBank/DDBJ whole genome shotgun (WGS) entry which is preliminary data.</text>
</comment>
<dbReference type="AlphaFoldDB" id="A0A7J4TL82"/>
<dbReference type="CDD" id="cd03801">
    <property type="entry name" value="GT4_PimA-like"/>
    <property type="match status" value="1"/>
</dbReference>
<organism evidence="4 5">
    <name type="scientific">Methanobacterium subterraneum</name>
    <dbReference type="NCBI Taxonomy" id="59277"/>
    <lineage>
        <taxon>Archaea</taxon>
        <taxon>Methanobacteriati</taxon>
        <taxon>Methanobacteriota</taxon>
        <taxon>Methanomada group</taxon>
        <taxon>Methanobacteria</taxon>
        <taxon>Methanobacteriales</taxon>
        <taxon>Methanobacteriaceae</taxon>
        <taxon>Methanobacterium</taxon>
    </lineage>
</organism>
<dbReference type="InterPro" id="IPR028098">
    <property type="entry name" value="Glyco_trans_4-like_N"/>
</dbReference>
<dbReference type="Gene3D" id="3.40.50.2000">
    <property type="entry name" value="Glycogen Phosphorylase B"/>
    <property type="match status" value="2"/>
</dbReference>
<evidence type="ECO:0000259" key="2">
    <source>
        <dbReference type="Pfam" id="PF00534"/>
    </source>
</evidence>
<dbReference type="Pfam" id="PF13439">
    <property type="entry name" value="Glyco_transf_4"/>
    <property type="match status" value="1"/>
</dbReference>
<protein>
    <submittedName>
        <fullName evidence="4">Glycosyltransferase family 4 protein</fullName>
    </submittedName>
</protein>
<dbReference type="PANTHER" id="PTHR45947:SF3">
    <property type="entry name" value="SULFOQUINOVOSYL TRANSFERASE SQD2"/>
    <property type="match status" value="1"/>
</dbReference>
<evidence type="ECO:0000259" key="3">
    <source>
        <dbReference type="Pfam" id="PF13439"/>
    </source>
</evidence>
<dbReference type="GO" id="GO:0016757">
    <property type="term" value="F:glycosyltransferase activity"/>
    <property type="evidence" value="ECO:0007669"/>
    <property type="project" value="InterPro"/>
</dbReference>
<keyword evidence="4" id="KW-0808">Transferase</keyword>
<name>A0A7J4TL82_9EURY</name>
<keyword evidence="1" id="KW-0472">Membrane</keyword>
<proteinExistence type="predicted"/>
<gene>
    <name evidence="4" type="ORF">HA271_05635</name>
</gene>
<feature type="domain" description="Glycosyltransferase subfamily 4-like N-terminal" evidence="3">
    <location>
        <begin position="32"/>
        <end position="191"/>
    </location>
</feature>
<dbReference type="SUPFAM" id="SSF53756">
    <property type="entry name" value="UDP-Glycosyltransferase/glycogen phosphorylase"/>
    <property type="match status" value="1"/>
</dbReference>
<keyword evidence="1" id="KW-0812">Transmembrane</keyword>
<evidence type="ECO:0000313" key="4">
    <source>
        <dbReference type="EMBL" id="HII84312.1"/>
    </source>
</evidence>
<dbReference type="PANTHER" id="PTHR45947">
    <property type="entry name" value="SULFOQUINOVOSYL TRANSFERASE SQD2"/>
    <property type="match status" value="1"/>
</dbReference>
<dbReference type="Proteomes" id="UP000586031">
    <property type="component" value="Unassembled WGS sequence"/>
</dbReference>
<evidence type="ECO:0000313" key="5">
    <source>
        <dbReference type="Proteomes" id="UP000586031"/>
    </source>
</evidence>
<feature type="domain" description="Glycosyl transferase family 1" evidence="2">
    <location>
        <begin position="201"/>
        <end position="366"/>
    </location>
</feature>
<sequence>MIKWKLDKNILLDYRRNNMKICMLSIDFLPNIGGIAAHVYELAKGFVNNGDEVHVITVSTQKRDSFEIIDGIHVHRIYRPDIRLVGSVIYFFSVVSKLRSLISNEKIDVIHTHSILDNMATIFFNVPVIETEHSSGFLENVDKNKKIRFYRFIMNRANHIICPSDELSSYVIQIGINPEKVSYISNGVDTTKFNPEIDGSEIKDKLGIDSTENIVLCPRRLVPKNGVIYLIRSIPYLLPELNVTFLIIGTGPEMEKLKTEVKKLKIRKKIIFLGSVPNREMPKYYSLSSLVVLPSLKEATSISGLEAMATGKPLIGFEIGGIPQIIDDRETGILVTPGREDLLASAMNFLLNNQSEMSLMSEKAYQKVQKEFDWHIVTEKTRDIYENVLKNRK</sequence>
<dbReference type="InterPro" id="IPR050194">
    <property type="entry name" value="Glycosyltransferase_grp1"/>
</dbReference>
<keyword evidence="1" id="KW-1133">Transmembrane helix</keyword>